<keyword evidence="2" id="KW-1185">Reference proteome</keyword>
<proteinExistence type="predicted"/>
<dbReference type="HOGENOM" id="CLU_041632_0_0_2"/>
<gene>
    <name evidence="1" type="ordered locus">Vdis_2365</name>
</gene>
<evidence type="ECO:0000313" key="2">
    <source>
        <dbReference type="Proteomes" id="UP000006681"/>
    </source>
</evidence>
<evidence type="ECO:0000313" key="1">
    <source>
        <dbReference type="EMBL" id="ADN51733.1"/>
    </source>
</evidence>
<dbReference type="Proteomes" id="UP000006681">
    <property type="component" value="Chromosome"/>
</dbReference>
<dbReference type="GeneID" id="9753320"/>
<accession>E1QR43</accession>
<protein>
    <submittedName>
        <fullName evidence="1">Uncharacterized protein</fullName>
    </submittedName>
</protein>
<dbReference type="KEGG" id="vdi:Vdis_2365"/>
<reference evidence="2" key="2">
    <citation type="journal article" date="2010" name="Stand. Genomic Sci.">
        <title>Complete genome sequence of Vulcanisaeta distributa type strain (IC-017T).</title>
        <authorList>
            <person name="Mavromatis K."/>
            <person name="Sikorski J."/>
            <person name="Pabst E."/>
            <person name="Teshima H."/>
            <person name="Lapidus A."/>
            <person name="Lucas S."/>
            <person name="Nolan M."/>
            <person name="Glavina Del Rio T."/>
            <person name="Cheng J."/>
            <person name="Bruce D."/>
            <person name="Goodwin L."/>
            <person name="Pitluck S."/>
            <person name="Liolios K."/>
            <person name="Ivanova N."/>
            <person name="Mikhailova N."/>
            <person name="Pati A."/>
            <person name="Chen A."/>
            <person name="Palaniappan K."/>
            <person name="Land M."/>
            <person name="Hauser L."/>
            <person name="Chang Y."/>
            <person name="Jeffries C."/>
            <person name="Rohde M."/>
            <person name="Spring S."/>
            <person name="Goker M."/>
            <person name="Wirth R."/>
            <person name="Woyke T."/>
            <person name="Bristow J."/>
            <person name="Eisen J."/>
            <person name="Markowitz V."/>
            <person name="Hugenholtz P."/>
            <person name="Klenk H."/>
            <person name="Kyrpides N."/>
        </authorList>
    </citation>
    <scope>NUCLEOTIDE SEQUENCE [LARGE SCALE GENOMIC DNA]</scope>
    <source>
        <strain evidence="2">DSM 14429 / JCM 11212 / NBRC 100878 / IC-017</strain>
    </source>
</reference>
<name>E1QR43_VULDI</name>
<reference evidence="1 2" key="1">
    <citation type="journal article" date="2010" name="Stand. Genomic Sci.">
        <title>Complete genome sequence of Vulcanisaeta distributa type strain (IC-017).</title>
        <authorList>
            <person name="Mavromatis K."/>
            <person name="Sikorski J."/>
            <person name="Pabst E."/>
            <person name="Teshima H."/>
            <person name="Lapidus A."/>
            <person name="Lucas S."/>
            <person name="Nolan M."/>
            <person name="Glavina Del Rio T."/>
            <person name="Cheng J.F."/>
            <person name="Bruce D."/>
            <person name="Goodwin L."/>
            <person name="Pitluck S."/>
            <person name="Liolios K."/>
            <person name="Ivanova N."/>
            <person name="Mikhailova N."/>
            <person name="Pati A."/>
            <person name="Chen A."/>
            <person name="Palaniappan K."/>
            <person name="Land M."/>
            <person name="Hauser L."/>
            <person name="Chang Y.J."/>
            <person name="Jeffries C.D."/>
            <person name="Rohde M."/>
            <person name="Spring S."/>
            <person name="Goker M."/>
            <person name="Wirth R."/>
            <person name="Woyke T."/>
            <person name="Bristow J."/>
            <person name="Eisen J.A."/>
            <person name="Markowitz V."/>
            <person name="Hugenholtz P."/>
            <person name="Klenk H.P."/>
            <person name="Kyrpides N.C."/>
        </authorList>
    </citation>
    <scope>NUCLEOTIDE SEQUENCE [LARGE SCALE GENOMIC DNA]</scope>
    <source>
        <strain evidence="2">DSM 14429 / JCM 11212 / NBRC 100878 / IC-017</strain>
    </source>
</reference>
<sequence length="517" mass="58697">MSEKDLVMESEIKSVGPGQLKVCWGVKVEGGKRLGCGEEVSDPKIIGEVMKLINEFMRRVERRKDVLLSESNTPFDRAINELSSWLTLVETKVKEINDENIVKMRRAMINIGEKMLTLAKQAREKWLKTYRRELEKLIEKLRRNETTIIITGEPSNKNKSFTAHLYTKHLSIKITRVRGSSVTINISLVGSRGISVVTPRLFGDDVLKPMRYGLIMTDGSIDKRGYLVMNTNQLWQSVMWILTWPGRNGMRIHAVGLNEAGINVMWSLMAVDHRSEFVSKAKVAEEVSKLSDEEKFLTFLLTAILGDGNIDIINKTVRLVIGGSKHELWRGIIDRMRALGFRDIDQKVVKHYSINSSKAVELARKWLSNPMIKALVEDLALLPDAEKLRNIIALASAKVKPIGRSSVEVAGVRMSVHINNEGYVELRIRRKRLEDARAVLERLRNAGYNAELREYGGRFEVHISQDEIKRHLELVVKVCEVLRRMHEEAVGEGNTERAWATAKAMANLNCPTQDPRA</sequence>
<dbReference type="RefSeq" id="WP_013337458.1">
    <property type="nucleotide sequence ID" value="NC_014537.1"/>
</dbReference>
<dbReference type="EMBL" id="CP002100">
    <property type="protein sequence ID" value="ADN51733.1"/>
    <property type="molecule type" value="Genomic_DNA"/>
</dbReference>
<dbReference type="AlphaFoldDB" id="E1QR43"/>
<dbReference type="eggNOG" id="arCOG09797">
    <property type="taxonomic scope" value="Archaea"/>
</dbReference>
<organism evidence="1 2">
    <name type="scientific">Vulcanisaeta distributa (strain DSM 14429 / JCM 11212 / NBRC 100878 / IC-017)</name>
    <dbReference type="NCBI Taxonomy" id="572478"/>
    <lineage>
        <taxon>Archaea</taxon>
        <taxon>Thermoproteota</taxon>
        <taxon>Thermoprotei</taxon>
        <taxon>Thermoproteales</taxon>
        <taxon>Thermoproteaceae</taxon>
        <taxon>Vulcanisaeta</taxon>
    </lineage>
</organism>